<gene>
    <name evidence="1" type="ORF">Dbus_chrXg81</name>
</gene>
<dbReference type="OrthoDB" id="7934209at2759"/>
<dbReference type="Proteomes" id="UP000494163">
    <property type="component" value="Chromosome X"/>
</dbReference>
<evidence type="ECO:0000313" key="2">
    <source>
        <dbReference type="Proteomes" id="UP000494163"/>
    </source>
</evidence>
<evidence type="ECO:0000313" key="1">
    <source>
        <dbReference type="EMBL" id="ALC48225.1"/>
    </source>
</evidence>
<protein>
    <submittedName>
        <fullName evidence="1">Kmn1</fullName>
    </submittedName>
</protein>
<reference evidence="1 2" key="1">
    <citation type="submission" date="2015-08" db="EMBL/GenBank/DDBJ databases">
        <title>Ancestral chromatin configuration constrains chromatin evolution on differentiating sex chromosomes in Drosophila.</title>
        <authorList>
            <person name="Zhou Q."/>
            <person name="Bachtrog D."/>
        </authorList>
    </citation>
    <scope>NUCLEOTIDE SEQUENCE [LARGE SCALE GENOMIC DNA]</scope>
    <source>
        <tissue evidence="1">Whole larvae</tissue>
    </source>
</reference>
<accession>A0A0M4F7M8</accession>
<dbReference type="EMBL" id="CP012528">
    <property type="protein sequence ID" value="ALC48225.1"/>
    <property type="molecule type" value="Genomic_DNA"/>
</dbReference>
<keyword evidence="2" id="KW-1185">Reference proteome</keyword>
<dbReference type="OMA" id="GHLEFRK"/>
<sequence>MEQSAMHDMSATENVHEIGLLEINPDEIVKELEKTMTSKPVYNDTKSLFDVTLNLGDESPSSDSISAELHENLDDLVVERQNWDYFVQNIKTKPTKDQVSYKPSEQQAAYLAQGPNLQQFVSGFKDFMSTAIEFKDEMRQVQSLTEDLKARCLHHVNARQREVVYKHSADKMHK</sequence>
<name>A0A0M4F7M8_DROBS</name>
<organism evidence="1 2">
    <name type="scientific">Drosophila busckii</name>
    <name type="common">Fruit fly</name>
    <dbReference type="NCBI Taxonomy" id="30019"/>
    <lineage>
        <taxon>Eukaryota</taxon>
        <taxon>Metazoa</taxon>
        <taxon>Ecdysozoa</taxon>
        <taxon>Arthropoda</taxon>
        <taxon>Hexapoda</taxon>
        <taxon>Insecta</taxon>
        <taxon>Pterygota</taxon>
        <taxon>Neoptera</taxon>
        <taxon>Endopterygota</taxon>
        <taxon>Diptera</taxon>
        <taxon>Brachycera</taxon>
        <taxon>Muscomorpha</taxon>
        <taxon>Ephydroidea</taxon>
        <taxon>Drosophilidae</taxon>
        <taxon>Drosophila</taxon>
    </lineage>
</organism>
<dbReference type="STRING" id="30019.A0A0M4F7M8"/>
<dbReference type="AlphaFoldDB" id="A0A0M4F7M8"/>
<proteinExistence type="predicted"/>